<keyword evidence="2" id="KW-1185">Reference proteome</keyword>
<evidence type="ECO:0000313" key="1">
    <source>
        <dbReference type="EMBL" id="KAI3798755.1"/>
    </source>
</evidence>
<comment type="caution">
    <text evidence="1">The sequence shown here is derived from an EMBL/GenBank/DDBJ whole genome shotgun (WGS) entry which is preliminary data.</text>
</comment>
<sequence length="82" mass="9684">MMKTTKSMLECILNEVWKMPHFMLAPHHVRGGKKLSLVLRWQGWGGRQRERGVVCRDERLWIGCMRGIGERYRRGFVREANG</sequence>
<dbReference type="EMBL" id="CM042028">
    <property type="protein sequence ID" value="KAI3798755.1"/>
    <property type="molecule type" value="Genomic_DNA"/>
</dbReference>
<evidence type="ECO:0000313" key="2">
    <source>
        <dbReference type="Proteomes" id="UP001056120"/>
    </source>
</evidence>
<reference evidence="2" key="1">
    <citation type="journal article" date="2022" name="Mol. Ecol. Resour.">
        <title>The genomes of chicory, endive, great burdock and yacon provide insights into Asteraceae palaeo-polyploidization history and plant inulin production.</title>
        <authorList>
            <person name="Fan W."/>
            <person name="Wang S."/>
            <person name="Wang H."/>
            <person name="Wang A."/>
            <person name="Jiang F."/>
            <person name="Liu H."/>
            <person name="Zhao H."/>
            <person name="Xu D."/>
            <person name="Zhang Y."/>
        </authorList>
    </citation>
    <scope>NUCLEOTIDE SEQUENCE [LARGE SCALE GENOMIC DNA]</scope>
    <source>
        <strain evidence="2">cv. Yunnan</strain>
    </source>
</reference>
<gene>
    <name evidence="1" type="ORF">L1987_34034</name>
</gene>
<organism evidence="1 2">
    <name type="scientific">Smallanthus sonchifolius</name>
    <dbReference type="NCBI Taxonomy" id="185202"/>
    <lineage>
        <taxon>Eukaryota</taxon>
        <taxon>Viridiplantae</taxon>
        <taxon>Streptophyta</taxon>
        <taxon>Embryophyta</taxon>
        <taxon>Tracheophyta</taxon>
        <taxon>Spermatophyta</taxon>
        <taxon>Magnoliopsida</taxon>
        <taxon>eudicotyledons</taxon>
        <taxon>Gunneridae</taxon>
        <taxon>Pentapetalae</taxon>
        <taxon>asterids</taxon>
        <taxon>campanulids</taxon>
        <taxon>Asterales</taxon>
        <taxon>Asteraceae</taxon>
        <taxon>Asteroideae</taxon>
        <taxon>Heliantheae alliance</taxon>
        <taxon>Millerieae</taxon>
        <taxon>Smallanthus</taxon>
    </lineage>
</organism>
<accession>A0ACB9HUE6</accession>
<reference evidence="1 2" key="2">
    <citation type="journal article" date="2022" name="Mol. Ecol. Resour.">
        <title>The genomes of chicory, endive, great burdock and yacon provide insights into Asteraceae paleo-polyploidization history and plant inulin production.</title>
        <authorList>
            <person name="Fan W."/>
            <person name="Wang S."/>
            <person name="Wang H."/>
            <person name="Wang A."/>
            <person name="Jiang F."/>
            <person name="Liu H."/>
            <person name="Zhao H."/>
            <person name="Xu D."/>
            <person name="Zhang Y."/>
        </authorList>
    </citation>
    <scope>NUCLEOTIDE SEQUENCE [LARGE SCALE GENOMIC DNA]</scope>
    <source>
        <strain evidence="2">cv. Yunnan</strain>
        <tissue evidence="1">Leaves</tissue>
    </source>
</reference>
<protein>
    <submittedName>
        <fullName evidence="1">Uncharacterized protein</fullName>
    </submittedName>
</protein>
<name>A0ACB9HUE6_9ASTR</name>
<proteinExistence type="predicted"/>
<dbReference type="Proteomes" id="UP001056120">
    <property type="component" value="Linkage Group LG11"/>
</dbReference>